<dbReference type="Gene3D" id="2.60.40.1930">
    <property type="match status" value="1"/>
</dbReference>
<dbReference type="InterPro" id="IPR008969">
    <property type="entry name" value="CarboxyPept-like_regulatory"/>
</dbReference>
<dbReference type="PANTHER" id="PTHR30069:SF29">
    <property type="entry name" value="HEMOGLOBIN AND HEMOGLOBIN-HAPTOGLOBIN-BINDING PROTEIN 1-RELATED"/>
    <property type="match status" value="1"/>
</dbReference>
<dbReference type="SUPFAM" id="SSF49464">
    <property type="entry name" value="Carboxypeptidase regulatory domain-like"/>
    <property type="match status" value="1"/>
</dbReference>
<keyword evidence="2" id="KW-1134">Transmembrane beta strand</keyword>
<keyword evidence="1" id="KW-0732">Signal</keyword>
<comment type="subcellular location">
    <subcellularLocation>
        <location evidence="2">Cell outer membrane</location>
        <topology evidence="2">Multi-pass membrane protein</topology>
    </subcellularLocation>
</comment>
<dbReference type="Pfam" id="PF07715">
    <property type="entry name" value="Plug"/>
    <property type="match status" value="1"/>
</dbReference>
<dbReference type="InterPro" id="IPR012910">
    <property type="entry name" value="Plug_dom"/>
</dbReference>
<dbReference type="PROSITE" id="PS52016">
    <property type="entry name" value="TONB_DEPENDENT_REC_3"/>
    <property type="match status" value="1"/>
</dbReference>
<protein>
    <recommendedName>
        <fullName evidence="3">TonB-dependent receptor plug domain-containing protein</fullName>
    </recommendedName>
</protein>
<keyword evidence="2" id="KW-0813">Transport</keyword>
<keyword evidence="2" id="KW-0472">Membrane</keyword>
<reference evidence="5" key="1">
    <citation type="journal article" date="2019" name="Int. J. Syst. Evol. Microbiol.">
        <title>The Global Catalogue of Microorganisms (GCM) 10K type strain sequencing project: providing services to taxonomists for standard genome sequencing and annotation.</title>
        <authorList>
            <consortium name="The Broad Institute Genomics Platform"/>
            <consortium name="The Broad Institute Genome Sequencing Center for Infectious Disease"/>
            <person name="Wu L."/>
            <person name="Ma J."/>
        </authorList>
    </citation>
    <scope>NUCLEOTIDE SEQUENCE [LARGE SCALE GENOMIC DNA]</scope>
    <source>
        <strain evidence="5">JCM 17225</strain>
    </source>
</reference>
<evidence type="ECO:0000256" key="2">
    <source>
        <dbReference type="PROSITE-ProRule" id="PRU01360"/>
    </source>
</evidence>
<dbReference type="EMBL" id="BAABDK010000015">
    <property type="protein sequence ID" value="GAA4033654.1"/>
    <property type="molecule type" value="Genomic_DNA"/>
</dbReference>
<name>A0ABP7TZH2_9BACT</name>
<evidence type="ECO:0000313" key="5">
    <source>
        <dbReference type="Proteomes" id="UP001501469"/>
    </source>
</evidence>
<dbReference type="Proteomes" id="UP001501469">
    <property type="component" value="Unassembled WGS sequence"/>
</dbReference>
<accession>A0ABP7TZH2</accession>
<dbReference type="Gene3D" id="2.170.130.10">
    <property type="entry name" value="TonB-dependent receptor, plug domain"/>
    <property type="match status" value="1"/>
</dbReference>
<feature type="domain" description="TonB-dependent receptor plug" evidence="3">
    <location>
        <begin position="599"/>
        <end position="685"/>
    </location>
</feature>
<organism evidence="4 5">
    <name type="scientific">Hymenobacter glaciei</name>
    <dbReference type="NCBI Taxonomy" id="877209"/>
    <lineage>
        <taxon>Bacteria</taxon>
        <taxon>Pseudomonadati</taxon>
        <taxon>Bacteroidota</taxon>
        <taxon>Cytophagia</taxon>
        <taxon>Cytophagales</taxon>
        <taxon>Hymenobacteraceae</taxon>
        <taxon>Hymenobacter</taxon>
    </lineage>
</organism>
<dbReference type="InterPro" id="IPR037066">
    <property type="entry name" value="Plug_dom_sf"/>
</dbReference>
<comment type="similarity">
    <text evidence="2">Belongs to the TonB-dependent receptor family.</text>
</comment>
<comment type="caution">
    <text evidence="4">The sequence shown here is derived from an EMBL/GenBank/DDBJ whole genome shotgun (WGS) entry which is preliminary data.</text>
</comment>
<evidence type="ECO:0000256" key="1">
    <source>
        <dbReference type="ARBA" id="ARBA00022729"/>
    </source>
</evidence>
<gene>
    <name evidence="4" type="ORF">GCM10022409_17450</name>
</gene>
<dbReference type="SUPFAM" id="SSF56935">
    <property type="entry name" value="Porins"/>
    <property type="match status" value="1"/>
</dbReference>
<keyword evidence="2" id="KW-0812">Transmembrane</keyword>
<dbReference type="PANTHER" id="PTHR30069">
    <property type="entry name" value="TONB-DEPENDENT OUTER MEMBRANE RECEPTOR"/>
    <property type="match status" value="1"/>
</dbReference>
<dbReference type="InterPro" id="IPR039426">
    <property type="entry name" value="TonB-dep_rcpt-like"/>
</dbReference>
<evidence type="ECO:0000259" key="3">
    <source>
        <dbReference type="Pfam" id="PF07715"/>
    </source>
</evidence>
<proteinExistence type="inferred from homology"/>
<evidence type="ECO:0000313" key="4">
    <source>
        <dbReference type="EMBL" id="GAA4033654.1"/>
    </source>
</evidence>
<keyword evidence="2" id="KW-0998">Cell outer membrane</keyword>
<sequence>MQGFYRLSRPEKAYLHLDKSVYTVGETMWFSASVVAADTHRPDTLSRVLHVELLAGNGRVVSRRELRLDGGRSHGAITLPDTLAPDTYQLRAYTGWMRNAGPEFFFSRRIQIWPAASLVGDSSPAQLRANAVAARRLSTTLSRAPDVQFFAEGGSLVAGLTNVVAFKATDYAGNGLDVQGQVLDAQDKPVATFRSSHLGMGSFSFAPVAGQRYHAVVAPGGVALQVPLPAVQQEGYTLHVVTLASAFLVTIQRHGGSSSTVSLLGQVRGQVAYMAHGELTAGHETYTTRIPTSQFPAGIVQFTLVDAQGQPLAERLAFAALNPNLRVTLTPDRASYGPRQPVRVHVAVADAAGQPVAMPLSLAVADAGAVDASAETIAANLLLTSDLAGYIENPGYYFQNPTPETAQHLDALLLTQGWRRFVWKQLLAGPLAAPEFGVERAIGIRGQVTQPSGKPVAGGTVTYLQTRPEKIYLSTRTNPEGRFLFTGLDQCNDTTRLTLQARTDRGKRNLLLSLDPGPPVPAGRLPVLPLQTPAALADAVQRSQAQHAAEIKLQFDTTHNVMLSNVQVNARRAVPTDSRRIYPLGSATVLRMDDYPTARNGSSTALQMLQGRVPGVSVTGVDPNIHVQIRGINSLSGSSEPLYLLDGVPITADALAYFPAADVETIEILKGGQAAIFGSRGSAGVIAVYTRRGSPNYSPSVEKAPGVLALRVPGYACAREFYAPRYDVATARRNLPDPRRSTLYWNPRVSTNAAGQADVTFFTADAVGQFRLSAEGISAAGQPAVGSGNLLVR</sequence>
<keyword evidence="5" id="KW-1185">Reference proteome</keyword>